<sequence length="121" mass="14378">MITQEQINISIQVVTEIEKYPESVLFLLDNIADDNCQCNADLQFVNETLKRHKNLLLMLDIAESRYDFIVNAVFHYRILLLENKLNQVNDYISRELAQRDIIDLFKYYNSIKIEIPESYVF</sequence>
<organism evidence="1 2">
    <name type="scientific">Flavobacterium limicola</name>
    <dbReference type="NCBI Taxonomy" id="180441"/>
    <lineage>
        <taxon>Bacteria</taxon>
        <taxon>Pseudomonadati</taxon>
        <taxon>Bacteroidota</taxon>
        <taxon>Flavobacteriia</taxon>
        <taxon>Flavobacteriales</taxon>
        <taxon>Flavobacteriaceae</taxon>
        <taxon>Flavobacterium</taxon>
    </lineage>
</organism>
<accession>A0A495S2D2</accession>
<gene>
    <name evidence="1" type="ORF">BC952_1701</name>
</gene>
<proteinExistence type="predicted"/>
<evidence type="ECO:0000313" key="1">
    <source>
        <dbReference type="EMBL" id="RKS93851.1"/>
    </source>
</evidence>
<name>A0A495S2D2_9FLAO</name>
<comment type="caution">
    <text evidence="1">The sequence shown here is derived from an EMBL/GenBank/DDBJ whole genome shotgun (WGS) entry which is preliminary data.</text>
</comment>
<dbReference type="RefSeq" id="WP_121365106.1">
    <property type="nucleotide sequence ID" value="NZ_RBXA01000002.1"/>
</dbReference>
<protein>
    <submittedName>
        <fullName evidence="1">Uncharacterized protein</fullName>
    </submittedName>
</protein>
<evidence type="ECO:0000313" key="2">
    <source>
        <dbReference type="Proteomes" id="UP000280091"/>
    </source>
</evidence>
<dbReference type="AlphaFoldDB" id="A0A495S2D2"/>
<dbReference type="Proteomes" id="UP000280091">
    <property type="component" value="Unassembled WGS sequence"/>
</dbReference>
<dbReference type="EMBL" id="RBXA01000002">
    <property type="protein sequence ID" value="RKS93851.1"/>
    <property type="molecule type" value="Genomic_DNA"/>
</dbReference>
<reference evidence="1 2" key="1">
    <citation type="submission" date="2018-10" db="EMBL/GenBank/DDBJ databases">
        <title>Genomic Encyclopedia of Archaeal and Bacterial Type Strains, Phase II (KMG-II): from individual species to whole genera.</title>
        <authorList>
            <person name="Goeker M."/>
        </authorList>
    </citation>
    <scope>NUCLEOTIDE SEQUENCE [LARGE SCALE GENOMIC DNA]</scope>
    <source>
        <strain evidence="1 2">DSM 15094</strain>
    </source>
</reference>
<keyword evidence="2" id="KW-1185">Reference proteome</keyword>